<organism evidence="2 3">
    <name type="scientific">Paractinoplanes lichenicola</name>
    <dbReference type="NCBI Taxonomy" id="2802976"/>
    <lineage>
        <taxon>Bacteria</taxon>
        <taxon>Bacillati</taxon>
        <taxon>Actinomycetota</taxon>
        <taxon>Actinomycetes</taxon>
        <taxon>Micromonosporales</taxon>
        <taxon>Micromonosporaceae</taxon>
        <taxon>Paractinoplanes</taxon>
    </lineage>
</organism>
<dbReference type="InterPro" id="IPR011051">
    <property type="entry name" value="RmlC_Cupin_sf"/>
</dbReference>
<evidence type="ECO:0000259" key="1">
    <source>
        <dbReference type="Pfam" id="PF07883"/>
    </source>
</evidence>
<dbReference type="InterPro" id="IPR047263">
    <property type="entry name" value="HNL-like_cupin"/>
</dbReference>
<dbReference type="Gene3D" id="2.60.120.10">
    <property type="entry name" value="Jelly Rolls"/>
    <property type="match status" value="1"/>
</dbReference>
<feature type="domain" description="Cupin type-2" evidence="1">
    <location>
        <begin position="39"/>
        <end position="100"/>
    </location>
</feature>
<dbReference type="PANTHER" id="PTHR43698">
    <property type="entry name" value="RIBD C-TERMINAL DOMAIN CONTAINING PROTEIN"/>
    <property type="match status" value="1"/>
</dbReference>
<dbReference type="InterPro" id="IPR013096">
    <property type="entry name" value="Cupin_2"/>
</dbReference>
<dbReference type="CDD" id="cd02233">
    <property type="entry name" value="cupin_HNL-like"/>
    <property type="match status" value="1"/>
</dbReference>
<accession>A0ABS1VWF0</accession>
<protein>
    <submittedName>
        <fullName evidence="2">Cupin domain-containing protein</fullName>
    </submittedName>
</protein>
<dbReference type="PANTHER" id="PTHR43698:SF1">
    <property type="entry name" value="BLL4564 PROTEIN"/>
    <property type="match status" value="1"/>
</dbReference>
<sequence>MEIVKPQQTSKAPAEWFTGDVWWDVIHAGQPPSRSRLNLVRFAPGARTHWHNHVLGQTLHVVSGVALVGTRDGIVLEVQPGQTVSCPPGEDHWHGATADRFMEHLALWEGPGDGTPETAWLEPVSDETYNAR</sequence>
<comment type="caution">
    <text evidence="2">The sequence shown here is derived from an EMBL/GenBank/DDBJ whole genome shotgun (WGS) entry which is preliminary data.</text>
</comment>
<dbReference type="InterPro" id="IPR014710">
    <property type="entry name" value="RmlC-like_jellyroll"/>
</dbReference>
<evidence type="ECO:0000313" key="3">
    <source>
        <dbReference type="Proteomes" id="UP000598996"/>
    </source>
</evidence>
<gene>
    <name evidence="2" type="ORF">JKJ07_31315</name>
</gene>
<dbReference type="SUPFAM" id="SSF51182">
    <property type="entry name" value="RmlC-like cupins"/>
    <property type="match status" value="1"/>
</dbReference>
<dbReference type="RefSeq" id="WP_202995463.1">
    <property type="nucleotide sequence ID" value="NZ_JAENHO010000009.1"/>
</dbReference>
<keyword evidence="3" id="KW-1185">Reference proteome</keyword>
<name>A0ABS1VWF0_9ACTN</name>
<evidence type="ECO:0000313" key="2">
    <source>
        <dbReference type="EMBL" id="MBL7258810.1"/>
    </source>
</evidence>
<reference evidence="2 3" key="1">
    <citation type="submission" date="2021-01" db="EMBL/GenBank/DDBJ databases">
        <title>Actinoplanes sp. nov. LDG1-01 isolated from lichen.</title>
        <authorList>
            <person name="Saeng-In P."/>
            <person name="Phongsopitanun W."/>
            <person name="Kanchanasin P."/>
            <person name="Yuki M."/>
            <person name="Kudo T."/>
            <person name="Ohkuma M."/>
            <person name="Tanasupawat S."/>
        </authorList>
    </citation>
    <scope>NUCLEOTIDE SEQUENCE [LARGE SCALE GENOMIC DNA]</scope>
    <source>
        <strain evidence="2 3">LDG1-01</strain>
    </source>
</reference>
<proteinExistence type="predicted"/>
<dbReference type="Pfam" id="PF07883">
    <property type="entry name" value="Cupin_2"/>
    <property type="match status" value="1"/>
</dbReference>
<dbReference type="Proteomes" id="UP000598996">
    <property type="component" value="Unassembled WGS sequence"/>
</dbReference>
<dbReference type="EMBL" id="JAENHO010000009">
    <property type="protein sequence ID" value="MBL7258810.1"/>
    <property type="molecule type" value="Genomic_DNA"/>
</dbReference>